<dbReference type="SUPFAM" id="SSF54427">
    <property type="entry name" value="NTF2-like"/>
    <property type="match status" value="1"/>
</dbReference>
<evidence type="ECO:0000313" key="1">
    <source>
        <dbReference type="EMBL" id="MCO1336161.1"/>
    </source>
</evidence>
<dbReference type="RefSeq" id="WP_252471612.1">
    <property type="nucleotide sequence ID" value="NZ_JALBWM010000110.1"/>
</dbReference>
<dbReference type="InterPro" id="IPR032710">
    <property type="entry name" value="NTF2-like_dom_sf"/>
</dbReference>
<sequence length="138" mass="15740">MTSNKETSKALLELWADNVPQKSTDYLSPNYINHQIPDTSDSISTISVKECQDLVTEFHKCFADVNMEILLQVAEGDYVCTRWRVTATQTSNFLQYDATGKTSTWNGVHTDLYKDGKMIESWVDWDKFSFLEGLGLVK</sequence>
<organism evidence="1 2">
    <name type="scientific">Microbulbifer okhotskensis</name>
    <dbReference type="NCBI Taxonomy" id="2926617"/>
    <lineage>
        <taxon>Bacteria</taxon>
        <taxon>Pseudomonadati</taxon>
        <taxon>Pseudomonadota</taxon>
        <taxon>Gammaproteobacteria</taxon>
        <taxon>Cellvibrionales</taxon>
        <taxon>Microbulbiferaceae</taxon>
        <taxon>Microbulbifer</taxon>
    </lineage>
</organism>
<dbReference type="GO" id="GO:0030638">
    <property type="term" value="P:polyketide metabolic process"/>
    <property type="evidence" value="ECO:0007669"/>
    <property type="project" value="InterPro"/>
</dbReference>
<name>A0A9X2EQW3_9GAMM</name>
<dbReference type="Pfam" id="PF07366">
    <property type="entry name" value="SnoaL"/>
    <property type="match status" value="1"/>
</dbReference>
<dbReference type="AlphaFoldDB" id="A0A9X2EQW3"/>
<dbReference type="PANTHER" id="PTHR38436">
    <property type="entry name" value="POLYKETIDE CYCLASE SNOAL-LIKE DOMAIN"/>
    <property type="match status" value="1"/>
</dbReference>
<dbReference type="Proteomes" id="UP001139028">
    <property type="component" value="Unassembled WGS sequence"/>
</dbReference>
<dbReference type="EMBL" id="JALBWM010000110">
    <property type="protein sequence ID" value="MCO1336161.1"/>
    <property type="molecule type" value="Genomic_DNA"/>
</dbReference>
<dbReference type="Gene3D" id="3.10.450.50">
    <property type="match status" value="1"/>
</dbReference>
<dbReference type="InterPro" id="IPR009959">
    <property type="entry name" value="Cyclase_SnoaL-like"/>
</dbReference>
<accession>A0A9X2EQW3</accession>
<comment type="caution">
    <text evidence="1">The sequence shown here is derived from an EMBL/GenBank/DDBJ whole genome shotgun (WGS) entry which is preliminary data.</text>
</comment>
<keyword evidence="2" id="KW-1185">Reference proteome</keyword>
<dbReference type="PANTHER" id="PTHR38436:SF1">
    <property type="entry name" value="ESTER CYCLASE"/>
    <property type="match status" value="1"/>
</dbReference>
<reference evidence="1" key="1">
    <citation type="journal article" date="2022" name="Arch. Microbiol.">
        <title>Microbulbifer okhotskensis sp. nov., isolated from a deep bottom sediment of the Okhotsk Sea.</title>
        <authorList>
            <person name="Romanenko L."/>
            <person name="Kurilenko V."/>
            <person name="Otstavnykh N."/>
            <person name="Velansky P."/>
            <person name="Isaeva M."/>
            <person name="Mikhailov V."/>
        </authorList>
    </citation>
    <scope>NUCLEOTIDE SEQUENCE</scope>
    <source>
        <strain evidence="1">OS29</strain>
    </source>
</reference>
<proteinExistence type="predicted"/>
<protein>
    <submittedName>
        <fullName evidence="1">Ester cyclase</fullName>
    </submittedName>
</protein>
<evidence type="ECO:0000313" key="2">
    <source>
        <dbReference type="Proteomes" id="UP001139028"/>
    </source>
</evidence>
<gene>
    <name evidence="1" type="ORF">MO867_17655</name>
</gene>